<protein>
    <submittedName>
        <fullName evidence="2">Uncharacterized protein</fullName>
    </submittedName>
</protein>
<feature type="compositionally biased region" description="Polar residues" evidence="1">
    <location>
        <begin position="78"/>
        <end position="94"/>
    </location>
</feature>
<dbReference type="EMBL" id="KE345991">
    <property type="protein sequence ID" value="EXC23166.1"/>
    <property type="molecule type" value="Genomic_DNA"/>
</dbReference>
<dbReference type="PANTHER" id="PTHR35318:SF2">
    <property type="entry name" value="OS08G0138900 PROTEIN"/>
    <property type="match status" value="1"/>
</dbReference>
<name>W9SD95_9ROSA</name>
<dbReference type="Proteomes" id="UP000030645">
    <property type="component" value="Unassembled WGS sequence"/>
</dbReference>
<evidence type="ECO:0000256" key="1">
    <source>
        <dbReference type="SAM" id="MobiDB-lite"/>
    </source>
</evidence>
<feature type="region of interest" description="Disordered" evidence="1">
    <location>
        <begin position="78"/>
        <end position="116"/>
    </location>
</feature>
<evidence type="ECO:0000313" key="2">
    <source>
        <dbReference type="EMBL" id="EXC23166.1"/>
    </source>
</evidence>
<feature type="compositionally biased region" description="Polar residues" evidence="1">
    <location>
        <begin position="31"/>
        <end position="44"/>
    </location>
</feature>
<dbReference type="KEGG" id="mnt:21401272"/>
<proteinExistence type="predicted"/>
<dbReference type="AlphaFoldDB" id="W9SD95"/>
<organism evidence="2 3">
    <name type="scientific">Morus notabilis</name>
    <dbReference type="NCBI Taxonomy" id="981085"/>
    <lineage>
        <taxon>Eukaryota</taxon>
        <taxon>Viridiplantae</taxon>
        <taxon>Streptophyta</taxon>
        <taxon>Embryophyta</taxon>
        <taxon>Tracheophyta</taxon>
        <taxon>Spermatophyta</taxon>
        <taxon>Magnoliopsida</taxon>
        <taxon>eudicotyledons</taxon>
        <taxon>Gunneridae</taxon>
        <taxon>Pentapetalae</taxon>
        <taxon>rosids</taxon>
        <taxon>fabids</taxon>
        <taxon>Rosales</taxon>
        <taxon>Moraceae</taxon>
        <taxon>Moreae</taxon>
        <taxon>Morus</taxon>
    </lineage>
</organism>
<feature type="region of interest" description="Disordered" evidence="1">
    <location>
        <begin position="11"/>
        <end position="57"/>
    </location>
</feature>
<reference evidence="3" key="1">
    <citation type="submission" date="2013-01" db="EMBL/GenBank/DDBJ databases">
        <title>Draft Genome Sequence of a Mulberry Tree, Morus notabilis C.K. Schneid.</title>
        <authorList>
            <person name="He N."/>
            <person name="Zhao S."/>
        </authorList>
    </citation>
    <scope>NUCLEOTIDE SEQUENCE</scope>
</reference>
<evidence type="ECO:0000313" key="3">
    <source>
        <dbReference type="Proteomes" id="UP000030645"/>
    </source>
</evidence>
<gene>
    <name evidence="2" type="ORF">L484_018297</name>
</gene>
<dbReference type="PANTHER" id="PTHR35318">
    <property type="entry name" value="BNAA10G08410D PROTEIN"/>
    <property type="match status" value="1"/>
</dbReference>
<dbReference type="OrthoDB" id="1917265at2759"/>
<dbReference type="eggNOG" id="ENOG502T2TK">
    <property type="taxonomic scope" value="Eukaryota"/>
</dbReference>
<sequence>MKPMKFFNFSELGSCCRPQGTPAPEPEESGSHASSGRTPTSNYRSIRCPAGTKTESAAHWRPALPAISEDAVVSQLVESKSKQMVQKKSPTKSGSMAKDQRYSSTNSFKESRKNSVPAAVVIPAFSPTPFVF</sequence>
<keyword evidence="3" id="KW-1185">Reference proteome</keyword>
<accession>W9SD95</accession>